<feature type="compositionally biased region" description="Low complexity" evidence="1">
    <location>
        <begin position="186"/>
        <end position="196"/>
    </location>
</feature>
<dbReference type="OrthoDB" id="1077582at2759"/>
<reference evidence="3" key="1">
    <citation type="journal article" date="2020" name="bioRxiv">
        <title>Comparative genomics of Chlamydomonas.</title>
        <authorList>
            <person name="Craig R.J."/>
            <person name="Hasan A.R."/>
            <person name="Ness R.W."/>
            <person name="Keightley P.D."/>
        </authorList>
    </citation>
    <scope>NUCLEOTIDE SEQUENCE</scope>
    <source>
        <strain evidence="3">CCAP 11/173</strain>
    </source>
</reference>
<dbReference type="PANTHER" id="PTHR31595:SF57">
    <property type="entry name" value="OS04G0481900 PROTEIN"/>
    <property type="match status" value="1"/>
</dbReference>
<proteinExistence type="predicted"/>
<feature type="region of interest" description="Disordered" evidence="1">
    <location>
        <begin position="186"/>
        <end position="208"/>
    </location>
</feature>
<keyword evidence="4" id="KW-1185">Reference proteome</keyword>
<feature type="compositionally biased region" description="Low complexity" evidence="1">
    <location>
        <begin position="343"/>
        <end position="352"/>
    </location>
</feature>
<feature type="region of interest" description="Disordered" evidence="1">
    <location>
        <begin position="248"/>
        <end position="311"/>
    </location>
</feature>
<feature type="compositionally biased region" description="Low complexity" evidence="1">
    <location>
        <begin position="398"/>
        <end position="407"/>
    </location>
</feature>
<comment type="caution">
    <text evidence="3">The sequence shown here is derived from an EMBL/GenBank/DDBJ whole genome shotgun (WGS) entry which is preliminary data.</text>
</comment>
<feature type="transmembrane region" description="Helical" evidence="2">
    <location>
        <begin position="61"/>
        <end position="78"/>
    </location>
</feature>
<dbReference type="PANTHER" id="PTHR31595">
    <property type="entry name" value="LONG-CHAIN-ALCOHOL O-FATTY-ACYLTRANSFERASE 3-RELATED"/>
    <property type="match status" value="1"/>
</dbReference>
<accession>A0A835T965</accession>
<name>A0A835T965_9CHLO</name>
<feature type="transmembrane region" description="Helical" evidence="2">
    <location>
        <begin position="90"/>
        <end position="112"/>
    </location>
</feature>
<dbReference type="EMBL" id="JAEHOD010000050">
    <property type="protein sequence ID" value="KAG2436099.1"/>
    <property type="molecule type" value="Genomic_DNA"/>
</dbReference>
<dbReference type="GO" id="GO:0006629">
    <property type="term" value="P:lipid metabolic process"/>
    <property type="evidence" value="ECO:0007669"/>
    <property type="project" value="InterPro"/>
</dbReference>
<feature type="compositionally biased region" description="Pro residues" evidence="1">
    <location>
        <begin position="416"/>
        <end position="425"/>
    </location>
</feature>
<sequence length="597" mass="61024">MSAFKALALAQGRGCLAKPGLDLWTFWGVMLLPVIPLSFAPDRSKHGAIARRKVRSGLIKLVCFAGLVASTLWATHRVERLAASPSAPPLAALAAPWLLLACHWVGGMALLLEVDGCGDLTDAAALAGFGVAAEPHFDRVWLSSSFAELWGRRWNLTVSSVLKAAFYEPVMEGRFFADSPVSAAPSASGPSSDAVPTPADSSAATPFHAPTTPLAAAVAAAPATVDARPSRADVAAWAAAASVGHAAAANPTPDAADDDAAAGEHSTCTPPHGTSPASSRRSLSDAGSIGSALPSEWSTGHSTAGDAAARACSGTSGITSFRRESVTSVPHDGNNSPSHKSKAGAAQALAGDAAEKSAGMAAEVDEAPAGGSELRRRRHVHQHHHHHHQHTATEPDADSAAKGATAAVIGVLAASQPPPPPPAPPSIARSSVGTGTGTGTSRGGPNQQSRARRFLAGLLTFFASGVWHELVAFTMTGRTTGGSWLLLFTLQAVILTAESELRKATRRAGVRVPLWAARVMTQLLFMTMLSLLWYPPMRSTGMIDALVAQGDRAAAAASAAAARLEAALLPAVAAVVPAGTSGAEGLRAWLLSAVAAL</sequence>
<dbReference type="AlphaFoldDB" id="A0A835T965"/>
<evidence type="ECO:0000256" key="1">
    <source>
        <dbReference type="SAM" id="MobiDB-lite"/>
    </source>
</evidence>
<organism evidence="3 4">
    <name type="scientific">Chlamydomonas schloesseri</name>
    <dbReference type="NCBI Taxonomy" id="2026947"/>
    <lineage>
        <taxon>Eukaryota</taxon>
        <taxon>Viridiplantae</taxon>
        <taxon>Chlorophyta</taxon>
        <taxon>core chlorophytes</taxon>
        <taxon>Chlorophyceae</taxon>
        <taxon>CS clade</taxon>
        <taxon>Chlamydomonadales</taxon>
        <taxon>Chlamydomonadaceae</taxon>
        <taxon>Chlamydomonas</taxon>
    </lineage>
</organism>
<gene>
    <name evidence="3" type="ORF">HYH02_011610</name>
</gene>
<keyword evidence="2" id="KW-1133">Transmembrane helix</keyword>
<keyword evidence="2" id="KW-0472">Membrane</keyword>
<feature type="transmembrane region" description="Helical" evidence="2">
    <location>
        <begin position="454"/>
        <end position="475"/>
    </location>
</feature>
<protein>
    <recommendedName>
        <fullName evidence="5">Wax synthase domain-containing protein</fullName>
    </recommendedName>
</protein>
<feature type="transmembrane region" description="Helical" evidence="2">
    <location>
        <begin position="23"/>
        <end position="40"/>
    </location>
</feature>
<evidence type="ECO:0000313" key="4">
    <source>
        <dbReference type="Proteomes" id="UP000613740"/>
    </source>
</evidence>
<feature type="compositionally biased region" description="Basic residues" evidence="1">
    <location>
        <begin position="375"/>
        <end position="390"/>
    </location>
</feature>
<evidence type="ECO:0000313" key="3">
    <source>
        <dbReference type="EMBL" id="KAG2436099.1"/>
    </source>
</evidence>
<evidence type="ECO:0000256" key="2">
    <source>
        <dbReference type="SAM" id="Phobius"/>
    </source>
</evidence>
<feature type="transmembrane region" description="Helical" evidence="2">
    <location>
        <begin position="513"/>
        <end position="534"/>
    </location>
</feature>
<feature type="transmembrane region" description="Helical" evidence="2">
    <location>
        <begin position="481"/>
        <end position="501"/>
    </location>
</feature>
<dbReference type="GO" id="GO:0008374">
    <property type="term" value="F:O-acyltransferase activity"/>
    <property type="evidence" value="ECO:0007669"/>
    <property type="project" value="InterPro"/>
</dbReference>
<dbReference type="Proteomes" id="UP000613740">
    <property type="component" value="Unassembled WGS sequence"/>
</dbReference>
<evidence type="ECO:0008006" key="5">
    <source>
        <dbReference type="Google" id="ProtNLM"/>
    </source>
</evidence>
<feature type="region of interest" description="Disordered" evidence="1">
    <location>
        <begin position="326"/>
        <end position="448"/>
    </location>
</feature>
<dbReference type="InterPro" id="IPR044851">
    <property type="entry name" value="Wax_synthase"/>
</dbReference>
<keyword evidence="2" id="KW-0812">Transmembrane</keyword>